<dbReference type="PROSITE" id="PS50948">
    <property type="entry name" value="PAN"/>
    <property type="match status" value="1"/>
</dbReference>
<feature type="compositionally biased region" description="Polar residues" evidence="1">
    <location>
        <begin position="328"/>
        <end position="343"/>
    </location>
</feature>
<feature type="region of interest" description="Disordered" evidence="1">
    <location>
        <begin position="238"/>
        <end position="375"/>
    </location>
</feature>
<feature type="domain" description="Apple" evidence="2">
    <location>
        <begin position="43"/>
        <end position="126"/>
    </location>
</feature>
<dbReference type="Proteomes" id="UP000838878">
    <property type="component" value="Chromosome 11"/>
</dbReference>
<dbReference type="InterPro" id="IPR003609">
    <property type="entry name" value="Pan_app"/>
</dbReference>
<dbReference type="OrthoDB" id="5418055at2759"/>
<accession>A0A8J9UNR5</accession>
<dbReference type="AlphaFoldDB" id="A0A8J9UNR5"/>
<evidence type="ECO:0000313" key="3">
    <source>
        <dbReference type="EMBL" id="CAH0716957.1"/>
    </source>
</evidence>
<evidence type="ECO:0000256" key="1">
    <source>
        <dbReference type="SAM" id="MobiDB-lite"/>
    </source>
</evidence>
<dbReference type="EMBL" id="OV170231">
    <property type="protein sequence ID" value="CAH0716957.1"/>
    <property type="molecule type" value="Genomic_DNA"/>
</dbReference>
<feature type="compositionally biased region" description="Low complexity" evidence="1">
    <location>
        <begin position="513"/>
        <end position="536"/>
    </location>
</feature>
<feature type="region of interest" description="Disordered" evidence="1">
    <location>
        <begin position="763"/>
        <end position="791"/>
    </location>
</feature>
<sequence>MLGMTVGLYVRMFYILLLCPALLASGVLTLTIDSQLGTSMEDCFERISIGEQLTRDGIYRNVSELTTVECEHICKQDKQCQSYDYGVGAKGNATCELSNLDEKEIKEKNLFQKNPDYDVYVRRILCEQSPPVPIEKPFDGEGPEHKPVIRPTDDEAKRPLADDLNSYETSRPQPSYNRPYPDYNQNNDRPDDYNSFRPENDRPPSYGAHRPQEIPYRPYKNTSRPDLYDQLYFQDHRRPRPENWRPDPYHPPLPGDEVQDIYGQTNRPRPVQDKPQYQYIIRPNRKPSYRPNDEYTRPKPDYPYSQNSEPIRPNKPYVPTKPYDKPSYTYTDQYASNYGNSHDNSIHVEIYDPPRPYRPNVDERPYHGAGNTGQSYGQNYGYNSFSAQNSYSQNQAQYGSSSWSNGYYDPKPNKPAYNPSNQNEDVGYGSTPYKPKPTKIQSSYNSQFSQNSYDQALHQESYNSQFISGQASNNQGYGNGNSNQASNYGQNQYRPSQSNQYDSKPGGYDNQISNSQNKPFNQNSNNYNQNSYDQSSGYGNSQNQLYGSQQSHQQSINKRPDNQYNHVQTGYGNDIPNKYEPQNSDSYNSQNNYGTSQSNNYGSQSSYGNQASSTASQNNNQYGQQSGYGNQASTTSSSNNGYGAQSGYVVLHKMVMTPQNGYGNDNLQNGGNQASNSYGVSQSNQYTSQSQNSQSQYEATQSGYGNKYSSFDNQNYYGSHLGYGIHNLYGIKPGSGNDPNQNYQPIITNKEPYGVYRRPIQEKPQNYGNQDEDNGYKKPGQDSIPGYDRDKLDVKPVYEPAKDKINSQGYLSGPSSDFVTSKPVAVSNNGYERDPLPDILSYKGKKICSILLLYTYDFKN</sequence>
<feature type="compositionally biased region" description="Polar residues" evidence="1">
    <location>
        <begin position="166"/>
        <end position="176"/>
    </location>
</feature>
<feature type="region of interest" description="Disordered" evidence="1">
    <location>
        <begin position="660"/>
        <end position="702"/>
    </location>
</feature>
<feature type="non-terminal residue" evidence="3">
    <location>
        <position position="860"/>
    </location>
</feature>
<feature type="compositionally biased region" description="Basic and acidic residues" evidence="1">
    <location>
        <begin position="136"/>
        <end position="161"/>
    </location>
</feature>
<feature type="compositionally biased region" description="Polar residues" evidence="1">
    <location>
        <begin position="660"/>
        <end position="680"/>
    </location>
</feature>
<name>A0A8J9UNR5_9NEOP</name>
<feature type="compositionally biased region" description="Polar residues" evidence="1">
    <location>
        <begin position="537"/>
        <end position="571"/>
    </location>
</feature>
<feature type="compositionally biased region" description="Basic and acidic residues" evidence="1">
    <location>
        <begin position="291"/>
        <end position="300"/>
    </location>
</feature>
<gene>
    <name evidence="3" type="ORF">BINO364_LOCUS3617</name>
</gene>
<protein>
    <recommendedName>
        <fullName evidence="2">Apple domain-containing protein</fullName>
    </recommendedName>
</protein>
<keyword evidence="4" id="KW-1185">Reference proteome</keyword>
<evidence type="ECO:0000259" key="2">
    <source>
        <dbReference type="PROSITE" id="PS50948"/>
    </source>
</evidence>
<proteinExistence type="predicted"/>
<evidence type="ECO:0000313" key="4">
    <source>
        <dbReference type="Proteomes" id="UP000838878"/>
    </source>
</evidence>
<feature type="compositionally biased region" description="Basic and acidic residues" evidence="1">
    <location>
        <begin position="238"/>
        <end position="248"/>
    </location>
</feature>
<feature type="compositionally biased region" description="Low complexity" evidence="1">
    <location>
        <begin position="582"/>
        <end position="633"/>
    </location>
</feature>
<reference evidence="3" key="1">
    <citation type="submission" date="2021-12" db="EMBL/GenBank/DDBJ databases">
        <authorList>
            <person name="Martin H S."/>
        </authorList>
    </citation>
    <scope>NUCLEOTIDE SEQUENCE</scope>
</reference>
<feature type="region of interest" description="Disordered" evidence="1">
    <location>
        <begin position="131"/>
        <end position="226"/>
    </location>
</feature>
<feature type="region of interest" description="Disordered" evidence="1">
    <location>
        <begin position="396"/>
        <end position="444"/>
    </location>
</feature>
<feature type="compositionally biased region" description="Low complexity" evidence="1">
    <location>
        <begin position="681"/>
        <end position="697"/>
    </location>
</feature>
<feature type="compositionally biased region" description="Low complexity" evidence="1">
    <location>
        <begin position="468"/>
        <end position="493"/>
    </location>
</feature>
<organism evidence="3 4">
    <name type="scientific">Brenthis ino</name>
    <name type="common">lesser marbled fritillary</name>
    <dbReference type="NCBI Taxonomy" id="405034"/>
    <lineage>
        <taxon>Eukaryota</taxon>
        <taxon>Metazoa</taxon>
        <taxon>Ecdysozoa</taxon>
        <taxon>Arthropoda</taxon>
        <taxon>Hexapoda</taxon>
        <taxon>Insecta</taxon>
        <taxon>Pterygota</taxon>
        <taxon>Neoptera</taxon>
        <taxon>Endopterygota</taxon>
        <taxon>Lepidoptera</taxon>
        <taxon>Glossata</taxon>
        <taxon>Ditrysia</taxon>
        <taxon>Papilionoidea</taxon>
        <taxon>Nymphalidae</taxon>
        <taxon>Heliconiinae</taxon>
        <taxon>Argynnini</taxon>
        <taxon>Brenthis</taxon>
    </lineage>
</organism>
<feature type="compositionally biased region" description="Basic and acidic residues" evidence="1">
    <location>
        <begin position="188"/>
        <end position="202"/>
    </location>
</feature>
<feature type="region of interest" description="Disordered" evidence="1">
    <location>
        <begin position="468"/>
        <end position="640"/>
    </location>
</feature>